<dbReference type="InterPro" id="IPR003673">
    <property type="entry name" value="CoA-Trfase_fam_III"/>
</dbReference>
<dbReference type="Gene3D" id="3.30.1540.10">
    <property type="entry name" value="formyl-coa transferase, domain 3"/>
    <property type="match status" value="1"/>
</dbReference>
<comment type="caution">
    <text evidence="1">The sequence shown here is derived from an EMBL/GenBank/DDBJ whole genome shotgun (WGS) entry which is preliminary data.</text>
</comment>
<proteinExistence type="predicted"/>
<dbReference type="Pfam" id="PF02515">
    <property type="entry name" value="CoA_transf_3"/>
    <property type="match status" value="1"/>
</dbReference>
<evidence type="ECO:0000313" key="1">
    <source>
        <dbReference type="EMBL" id="CAH2404478.1"/>
    </source>
</evidence>
<keyword evidence="2" id="KW-1185">Reference proteome</keyword>
<name>A0ABM9E5S6_9HYPH</name>
<dbReference type="InterPro" id="IPR023606">
    <property type="entry name" value="CoA-Trfase_III_dom_1_sf"/>
</dbReference>
<dbReference type="RefSeq" id="WP_254020032.1">
    <property type="nucleotide sequence ID" value="NZ_CAKXZT010000138.1"/>
</dbReference>
<dbReference type="PANTHER" id="PTHR48228">
    <property type="entry name" value="SUCCINYL-COA--D-CITRAMALATE COA-TRANSFERASE"/>
    <property type="match status" value="1"/>
</dbReference>
<keyword evidence="1" id="KW-0413">Isomerase</keyword>
<gene>
    <name evidence="1" type="primary">mcr</name>
    <name evidence="1" type="ORF">MES5069_420055</name>
</gene>
<dbReference type="Proteomes" id="UP001153050">
    <property type="component" value="Unassembled WGS sequence"/>
</dbReference>
<dbReference type="EMBL" id="CAKXZT010000138">
    <property type="protein sequence ID" value="CAH2404478.1"/>
    <property type="molecule type" value="Genomic_DNA"/>
</dbReference>
<dbReference type="InterPro" id="IPR050509">
    <property type="entry name" value="CoA-transferase_III"/>
</dbReference>
<organism evidence="1 2">
    <name type="scientific">Mesorhizobium escarrei</name>
    <dbReference type="NCBI Taxonomy" id="666018"/>
    <lineage>
        <taxon>Bacteria</taxon>
        <taxon>Pseudomonadati</taxon>
        <taxon>Pseudomonadota</taxon>
        <taxon>Alphaproteobacteria</taxon>
        <taxon>Hyphomicrobiales</taxon>
        <taxon>Phyllobacteriaceae</taxon>
        <taxon>Mesorhizobium</taxon>
    </lineage>
</organism>
<sequence length="399" mass="42687">MSAEVALQAKTGPLAGLTVIEMAGLGPVPLAGLILSEMGAEVLRIERAGSSQPFLTLPDDYDIDCHGRSILRVDLKRREGAELVLRLAEKADMLVEGFRPDVMERLGLGPDAVLARNPALVYGRMTGFGQDGPLSGRAGHDITYLAYSGVLHAIGQQGGRPIPPLNLVADYGGGAMMLVAGALAALFERSRSGKGQVIDAAMTEGASMLATPLHALMAAGLWSDTRGANLLDSGAPFYDTYETADARHVAVGCLEPRFFAEFARLLPLDQIFVRGQYDRNLWPQMRAAIVDRVGQKSRDDWDRLFAATDACVAPVLSLREARDHPHNRARNAFLKSGALERPAPAPRFSRSRPTLAAMPADHDCQAVTVLARFGLSESETEALVKSGALLVKSGLSNPV</sequence>
<reference evidence="1 2" key="1">
    <citation type="submission" date="2022-03" db="EMBL/GenBank/DDBJ databases">
        <authorList>
            <person name="Brunel B."/>
        </authorList>
    </citation>
    <scope>NUCLEOTIDE SEQUENCE [LARGE SCALE GENOMIC DNA]</scope>
    <source>
        <strain evidence="1">STM5069sample</strain>
    </source>
</reference>
<dbReference type="EC" id="5.1.99.4" evidence="1"/>
<evidence type="ECO:0000313" key="2">
    <source>
        <dbReference type="Proteomes" id="UP001153050"/>
    </source>
</evidence>
<accession>A0ABM9E5S6</accession>
<dbReference type="InterPro" id="IPR044855">
    <property type="entry name" value="CoA-Trfase_III_dom3_sf"/>
</dbReference>
<dbReference type="SUPFAM" id="SSF89796">
    <property type="entry name" value="CoA-transferase family III (CaiB/BaiF)"/>
    <property type="match status" value="1"/>
</dbReference>
<dbReference type="Gene3D" id="3.40.50.10540">
    <property type="entry name" value="Crotonobetainyl-coa:carnitine coa-transferase, domain 1"/>
    <property type="match status" value="1"/>
</dbReference>
<dbReference type="PANTHER" id="PTHR48228:SF5">
    <property type="entry name" value="ALPHA-METHYLACYL-COA RACEMASE"/>
    <property type="match status" value="1"/>
</dbReference>
<dbReference type="GO" id="GO:0008111">
    <property type="term" value="F:alpha-methylacyl-CoA racemase activity"/>
    <property type="evidence" value="ECO:0007669"/>
    <property type="project" value="UniProtKB-EC"/>
</dbReference>
<protein>
    <submittedName>
        <fullName evidence="1">Alpha-methylacyl-CoA racemase</fullName>
        <ecNumber evidence="1">5.1.99.4</ecNumber>
    </submittedName>
</protein>